<name>A0A8J5RES7_ZIZPA</name>
<evidence type="ECO:0000313" key="2">
    <source>
        <dbReference type="Proteomes" id="UP000729402"/>
    </source>
</evidence>
<evidence type="ECO:0000313" key="1">
    <source>
        <dbReference type="EMBL" id="KAG8052286.1"/>
    </source>
</evidence>
<proteinExistence type="predicted"/>
<sequence>MSTKLLERHRGLLLIIGGWKELEIIGHGRGEAVHPLLECESTLGGHSDREPICQQLEVHLIKECPDIHTEKYPPLKHLSPRSIKRNVMEVVDHRVGPIHLYLELSDPSIVLVMVLYKKNKKDIKTKDEIDD</sequence>
<accession>A0A8J5RES7</accession>
<dbReference type="AlphaFoldDB" id="A0A8J5RES7"/>
<protein>
    <submittedName>
        <fullName evidence="1">Uncharacterized protein</fullName>
    </submittedName>
</protein>
<comment type="caution">
    <text evidence="1">The sequence shown here is derived from an EMBL/GenBank/DDBJ whole genome shotgun (WGS) entry which is preliminary data.</text>
</comment>
<dbReference type="Proteomes" id="UP000729402">
    <property type="component" value="Unassembled WGS sequence"/>
</dbReference>
<organism evidence="1 2">
    <name type="scientific">Zizania palustris</name>
    <name type="common">Northern wild rice</name>
    <dbReference type="NCBI Taxonomy" id="103762"/>
    <lineage>
        <taxon>Eukaryota</taxon>
        <taxon>Viridiplantae</taxon>
        <taxon>Streptophyta</taxon>
        <taxon>Embryophyta</taxon>
        <taxon>Tracheophyta</taxon>
        <taxon>Spermatophyta</taxon>
        <taxon>Magnoliopsida</taxon>
        <taxon>Liliopsida</taxon>
        <taxon>Poales</taxon>
        <taxon>Poaceae</taxon>
        <taxon>BOP clade</taxon>
        <taxon>Oryzoideae</taxon>
        <taxon>Oryzeae</taxon>
        <taxon>Zizaniinae</taxon>
        <taxon>Zizania</taxon>
    </lineage>
</organism>
<reference evidence="1" key="2">
    <citation type="submission" date="2021-02" db="EMBL/GenBank/DDBJ databases">
        <authorList>
            <person name="Kimball J.A."/>
            <person name="Haas M.W."/>
            <person name="Macchietto M."/>
            <person name="Kono T."/>
            <person name="Duquette J."/>
            <person name="Shao M."/>
        </authorList>
    </citation>
    <scope>NUCLEOTIDE SEQUENCE</scope>
    <source>
        <tissue evidence="1">Fresh leaf tissue</tissue>
    </source>
</reference>
<dbReference type="EMBL" id="JAAALK010000288">
    <property type="protein sequence ID" value="KAG8052286.1"/>
    <property type="molecule type" value="Genomic_DNA"/>
</dbReference>
<gene>
    <name evidence="1" type="ORF">GUJ93_ZPchr0001g29815</name>
</gene>
<keyword evidence="2" id="KW-1185">Reference proteome</keyword>
<reference evidence="1" key="1">
    <citation type="journal article" date="2021" name="bioRxiv">
        <title>Whole Genome Assembly and Annotation of Northern Wild Rice, Zizania palustris L., Supports a Whole Genome Duplication in the Zizania Genus.</title>
        <authorList>
            <person name="Haas M."/>
            <person name="Kono T."/>
            <person name="Macchietto M."/>
            <person name="Millas R."/>
            <person name="McGilp L."/>
            <person name="Shao M."/>
            <person name="Duquette J."/>
            <person name="Hirsch C.N."/>
            <person name="Kimball J."/>
        </authorList>
    </citation>
    <scope>NUCLEOTIDE SEQUENCE</scope>
    <source>
        <tissue evidence="1">Fresh leaf tissue</tissue>
    </source>
</reference>